<keyword evidence="2 6" id="KW-0547">Nucleotide-binding</keyword>
<gene>
    <name evidence="8" type="primary">pknH_2</name>
    <name evidence="8" type="ORF">OJF2_18510</name>
</gene>
<dbReference type="Gene3D" id="1.10.510.10">
    <property type="entry name" value="Transferase(Phosphotransferase) domain 1"/>
    <property type="match status" value="1"/>
</dbReference>
<evidence type="ECO:0000256" key="6">
    <source>
        <dbReference type="PROSITE-ProRule" id="PRU10141"/>
    </source>
</evidence>
<dbReference type="InterPro" id="IPR011009">
    <property type="entry name" value="Kinase-like_dom_sf"/>
</dbReference>
<dbReference type="InterPro" id="IPR008271">
    <property type="entry name" value="Ser/Thr_kinase_AS"/>
</dbReference>
<feature type="repeat" description="TPR" evidence="5">
    <location>
        <begin position="1053"/>
        <end position="1086"/>
    </location>
</feature>
<dbReference type="PROSITE" id="PS00107">
    <property type="entry name" value="PROTEIN_KINASE_ATP"/>
    <property type="match status" value="1"/>
</dbReference>
<dbReference type="Gene3D" id="3.30.200.20">
    <property type="entry name" value="Phosphorylase Kinase, domain 1"/>
    <property type="match status" value="1"/>
</dbReference>
<dbReference type="GO" id="GO:0004674">
    <property type="term" value="F:protein serine/threonine kinase activity"/>
    <property type="evidence" value="ECO:0007669"/>
    <property type="project" value="UniProtKB-EC"/>
</dbReference>
<protein>
    <submittedName>
        <fullName evidence="8">Serine/threonine-protein kinase PknH</fullName>
        <ecNumber evidence="8">2.7.11.1</ecNumber>
    </submittedName>
</protein>
<dbReference type="PROSITE" id="PS50011">
    <property type="entry name" value="PROTEIN_KINASE_DOM"/>
    <property type="match status" value="1"/>
</dbReference>
<feature type="binding site" evidence="6">
    <location>
        <position position="193"/>
    </location>
    <ligand>
        <name>ATP</name>
        <dbReference type="ChEBI" id="CHEBI:30616"/>
    </ligand>
</feature>
<feature type="domain" description="Protein kinase" evidence="7">
    <location>
        <begin position="163"/>
        <end position="464"/>
    </location>
</feature>
<dbReference type="PROSITE" id="PS00108">
    <property type="entry name" value="PROTEIN_KINASE_ST"/>
    <property type="match status" value="1"/>
</dbReference>
<dbReference type="GO" id="GO:0005524">
    <property type="term" value="F:ATP binding"/>
    <property type="evidence" value="ECO:0007669"/>
    <property type="project" value="UniProtKB-UniRule"/>
</dbReference>
<dbReference type="SMART" id="SM00220">
    <property type="entry name" value="S_TKc"/>
    <property type="match status" value="1"/>
</dbReference>
<accession>A0A5B9W0C2</accession>
<reference evidence="8 9" key="1">
    <citation type="submission" date="2019-08" db="EMBL/GenBank/DDBJ databases">
        <title>Deep-cultivation of Planctomycetes and their phenomic and genomic characterization uncovers novel biology.</title>
        <authorList>
            <person name="Wiegand S."/>
            <person name="Jogler M."/>
            <person name="Boedeker C."/>
            <person name="Pinto D."/>
            <person name="Vollmers J."/>
            <person name="Rivas-Marin E."/>
            <person name="Kohn T."/>
            <person name="Peeters S.H."/>
            <person name="Heuer A."/>
            <person name="Rast P."/>
            <person name="Oberbeckmann S."/>
            <person name="Bunk B."/>
            <person name="Jeske O."/>
            <person name="Meyerdierks A."/>
            <person name="Storesund J.E."/>
            <person name="Kallscheuer N."/>
            <person name="Luecker S."/>
            <person name="Lage O.M."/>
            <person name="Pohl T."/>
            <person name="Merkel B.J."/>
            <person name="Hornburger P."/>
            <person name="Mueller R.-W."/>
            <person name="Bruemmer F."/>
            <person name="Labrenz M."/>
            <person name="Spormann A.M."/>
            <person name="Op den Camp H."/>
            <person name="Overmann J."/>
            <person name="Amann R."/>
            <person name="Jetten M.S.M."/>
            <person name="Mascher T."/>
            <person name="Medema M.H."/>
            <person name="Devos D.P."/>
            <person name="Kaster A.-K."/>
            <person name="Ovreas L."/>
            <person name="Rohde M."/>
            <person name="Galperin M.Y."/>
            <person name="Jogler C."/>
        </authorList>
    </citation>
    <scope>NUCLEOTIDE SEQUENCE [LARGE SCALE GENOMIC DNA]</scope>
    <source>
        <strain evidence="8 9">OJF2</strain>
    </source>
</reference>
<evidence type="ECO:0000259" key="7">
    <source>
        <dbReference type="PROSITE" id="PS50011"/>
    </source>
</evidence>
<keyword evidence="3 8" id="KW-0418">Kinase</keyword>
<dbReference type="Pfam" id="PF13432">
    <property type="entry name" value="TPR_16"/>
    <property type="match status" value="2"/>
</dbReference>
<dbReference type="SUPFAM" id="SSF48452">
    <property type="entry name" value="TPR-like"/>
    <property type="match status" value="1"/>
</dbReference>
<dbReference type="PANTHER" id="PTHR43289:SF34">
    <property type="entry name" value="SERINE_THREONINE-PROTEIN KINASE YBDM-RELATED"/>
    <property type="match status" value="1"/>
</dbReference>
<evidence type="ECO:0000256" key="5">
    <source>
        <dbReference type="PROSITE-ProRule" id="PRU00339"/>
    </source>
</evidence>
<dbReference type="EMBL" id="CP042997">
    <property type="protein sequence ID" value="QEH33350.1"/>
    <property type="molecule type" value="Genomic_DNA"/>
</dbReference>
<dbReference type="InterPro" id="IPR017441">
    <property type="entry name" value="Protein_kinase_ATP_BS"/>
</dbReference>
<dbReference type="PROSITE" id="PS50005">
    <property type="entry name" value="TPR"/>
    <property type="match status" value="3"/>
</dbReference>
<dbReference type="InterPro" id="IPR000719">
    <property type="entry name" value="Prot_kinase_dom"/>
</dbReference>
<evidence type="ECO:0000256" key="3">
    <source>
        <dbReference type="ARBA" id="ARBA00022777"/>
    </source>
</evidence>
<proteinExistence type="predicted"/>
<dbReference type="AlphaFoldDB" id="A0A5B9W0C2"/>
<dbReference type="Pfam" id="PF00069">
    <property type="entry name" value="Pkinase"/>
    <property type="match status" value="1"/>
</dbReference>
<dbReference type="InterPro" id="IPR011990">
    <property type="entry name" value="TPR-like_helical_dom_sf"/>
</dbReference>
<dbReference type="Proteomes" id="UP000324233">
    <property type="component" value="Chromosome"/>
</dbReference>
<dbReference type="InterPro" id="IPR019734">
    <property type="entry name" value="TPR_rpt"/>
</dbReference>
<evidence type="ECO:0000313" key="8">
    <source>
        <dbReference type="EMBL" id="QEH33350.1"/>
    </source>
</evidence>
<keyword evidence="4 6" id="KW-0067">ATP-binding</keyword>
<dbReference type="CDD" id="cd14014">
    <property type="entry name" value="STKc_PknB_like"/>
    <property type="match status" value="1"/>
</dbReference>
<evidence type="ECO:0000256" key="4">
    <source>
        <dbReference type="ARBA" id="ARBA00022840"/>
    </source>
</evidence>
<name>A0A5B9W0C2_9BACT</name>
<evidence type="ECO:0000313" key="9">
    <source>
        <dbReference type="Proteomes" id="UP000324233"/>
    </source>
</evidence>
<sequence>MDISTIRYRPGRAGPSSMAAGGVVGLYRDRWAATQSGRPDLREFLAAVPAEDREARIAILRADMSLRWRTPEHRPPEWYRSEFPDLDEEALLTLIYEEFCRREDAGESPTADEFVARFPDVAAPFLDVMEVHRLVGGTSMFDSMGMVAEPSRFPETGSIIGGYRIVEELGRGAFGRVYLAEERHLADRPVALKVTRRGSREPQTLARLQHTHIVPVYSYRSDPETGLHLLCMPFLGRTTLLHLLAHPGIGEVRSGADLFALLDRLEPSTADDQDRESVRRPIVRTTYARTIASWMARLAESLQHAHDRGVLHHDIKPSNVLVTADGLPMLLDFNLAQERLPDAGGGESIGGTLAYMSPERLGVMEGVRDDEGDERSDIYSLGMVLLDCLIREPRPFSMPPSTATLREAVSHVSRSRREAMPAPRARDPDVPSSLEAVVRKCLALDPERRYANAAELAIDLHAVADDRPLRFAREPLRPRVLRGLRRYRYHLTAALVAAAALGLLAENAVRTRLRSLQMDVEVTRKRGQGSESALRGEWDVAASQFDAAARLAQEDPSTLPRVPELLAERDLASETSAARRAAEQLFRAGEDLRISLLGFTGEHREPVASVQAALAAFSALKDPSWTDRPPVARLDPPLRDRLIREVNDILFLWAWALARDRSTHPKGLHQAIQLCDRAIPFARPDAPWRAIRRYCEDKMDGLLRPDERPIGTEIGGEFQWALLFELEGRIEEAAACLERKTRREPGDYWSQFYVGFYYSRLGQGESALEHYQVAVALRPDSPWARINRAILLHARGDSRLAMDDLLAVLADPRGSNLPEARLELGVVKQALGDEAGARACYDRLIAAQPRGDLGRTARLNRAKLEVDAGNLSVARTEYDALLVEEPRDVSARLGRAMLAIRTADAVQAEDDLTALLALAPERAAEFLARRAVARLARGDIEAALADATGAFRRSPDPARRRLWLRCLLACRRPEDLIWLDQPEDLEILPTAGRPVLADIEAVLQALARMSDKRASTVSPGRIHRARAVILSALHDPAAEAAAELATSLAPDSPEAYLVRGRVDRRAGRVEAAMEDVRNGLALHPGEPRLLELMALLELDAGRPSAALQDADRALAQGARGTIRLTRATIFSRLGRREEAVRSWAEALREDPEDPRAYLGRAAELLALGRSDEATADLDNAADWAGDNPRLLSRVVRLYIRCAITRPQRRDRVWVLARRVLAAWRAQHSSVSSSSARGRASK</sequence>
<dbReference type="Gene3D" id="1.25.40.10">
    <property type="entry name" value="Tetratricopeptide repeat domain"/>
    <property type="match status" value="4"/>
</dbReference>
<dbReference type="SUPFAM" id="SSF56112">
    <property type="entry name" value="Protein kinase-like (PK-like)"/>
    <property type="match status" value="1"/>
</dbReference>
<dbReference type="EC" id="2.7.11.1" evidence="8"/>
<evidence type="ECO:0000256" key="1">
    <source>
        <dbReference type="ARBA" id="ARBA00022679"/>
    </source>
</evidence>
<feature type="repeat" description="TPR" evidence="5">
    <location>
        <begin position="1120"/>
        <end position="1153"/>
    </location>
</feature>
<dbReference type="KEGG" id="agv:OJF2_18510"/>
<dbReference type="RefSeq" id="WP_148593160.1">
    <property type="nucleotide sequence ID" value="NZ_CP042997.1"/>
</dbReference>
<feature type="repeat" description="TPR" evidence="5">
    <location>
        <begin position="748"/>
        <end position="781"/>
    </location>
</feature>
<dbReference type="PANTHER" id="PTHR43289">
    <property type="entry name" value="MITOGEN-ACTIVATED PROTEIN KINASE KINASE KINASE 20-RELATED"/>
    <property type="match status" value="1"/>
</dbReference>
<organism evidence="8 9">
    <name type="scientific">Aquisphaera giovannonii</name>
    <dbReference type="NCBI Taxonomy" id="406548"/>
    <lineage>
        <taxon>Bacteria</taxon>
        <taxon>Pseudomonadati</taxon>
        <taxon>Planctomycetota</taxon>
        <taxon>Planctomycetia</taxon>
        <taxon>Isosphaerales</taxon>
        <taxon>Isosphaeraceae</taxon>
        <taxon>Aquisphaera</taxon>
    </lineage>
</organism>
<evidence type="ECO:0000256" key="2">
    <source>
        <dbReference type="ARBA" id="ARBA00022741"/>
    </source>
</evidence>
<keyword evidence="5" id="KW-0802">TPR repeat</keyword>
<keyword evidence="1 8" id="KW-0808">Transferase</keyword>
<dbReference type="SMART" id="SM00028">
    <property type="entry name" value="TPR"/>
    <property type="match status" value="9"/>
</dbReference>
<dbReference type="OrthoDB" id="6111975at2"/>
<keyword evidence="9" id="KW-1185">Reference proteome</keyword>